<gene>
    <name evidence="12" type="ORF">WR25_12335</name>
</gene>
<dbReference type="Gene3D" id="1.20.120.1150">
    <property type="match status" value="1"/>
</dbReference>
<dbReference type="Pfam" id="PF03095">
    <property type="entry name" value="PTPA"/>
    <property type="match status" value="1"/>
</dbReference>
<dbReference type="FunFam" id="1.20.120.1150:FF:000002">
    <property type="entry name" value="Serine/threonine-protein phosphatase 2A activator"/>
    <property type="match status" value="1"/>
</dbReference>
<keyword evidence="13" id="KW-1185">Reference proteome</keyword>
<dbReference type="GO" id="GO:0007052">
    <property type="term" value="P:mitotic spindle organization"/>
    <property type="evidence" value="ECO:0007669"/>
    <property type="project" value="TreeGrafter"/>
</dbReference>
<name>A0A2A2LBI8_9BILA</name>
<feature type="region of interest" description="Disordered" evidence="11">
    <location>
        <begin position="306"/>
        <end position="328"/>
    </location>
</feature>
<dbReference type="GO" id="GO:0000159">
    <property type="term" value="C:protein phosphatase type 2A complex"/>
    <property type="evidence" value="ECO:0007669"/>
    <property type="project" value="TreeGrafter"/>
</dbReference>
<dbReference type="EC" id="5.2.1.8" evidence="4 10"/>
<sequence length="328" mass="37841">MPDFVNPERKILNQFDLNPWFFSMAYTEYLQFLHTINDSVKGVKTSVDIPCSAKIMALIDMLEEIQSWMKDFPPEEMEAQRYGNKAYRKWYDKFSQSVDSLLENVLPEELRAAVIELKAYLLDAFGNSTRIDYGSGHEMSFLVFCMCLYKIGYLKEGDHQATALRIFAKYLRVCRALQMEYRMEPAGSQGVHSIDDFQFVPFLWGSAQLVGNRRLTPDSYTRKEPAENYAHESLFFDAVNFIFKVKTGPFHEHSNQLWNISAVPSWDKVNMGMFKMYEGEVLKKFPVVQHLRFGSLFSFDKRKGAPAEPLYRVPPPTAAVPPTQLDPG</sequence>
<keyword evidence="5 10" id="KW-0963">Cytoplasm</keyword>
<dbReference type="GO" id="GO:0005634">
    <property type="term" value="C:nucleus"/>
    <property type="evidence" value="ECO:0007669"/>
    <property type="project" value="TreeGrafter"/>
</dbReference>
<dbReference type="InterPro" id="IPR037218">
    <property type="entry name" value="PTPA_sf"/>
</dbReference>
<dbReference type="InterPro" id="IPR043170">
    <property type="entry name" value="PTPA_C_lid"/>
</dbReference>
<dbReference type="GO" id="GO:0005737">
    <property type="term" value="C:cytoplasm"/>
    <property type="evidence" value="ECO:0007669"/>
    <property type="project" value="UniProtKB-SubCell"/>
</dbReference>
<evidence type="ECO:0000313" key="13">
    <source>
        <dbReference type="Proteomes" id="UP000218231"/>
    </source>
</evidence>
<evidence type="ECO:0000256" key="7">
    <source>
        <dbReference type="ARBA" id="ARBA00023235"/>
    </source>
</evidence>
<evidence type="ECO:0000256" key="11">
    <source>
        <dbReference type="SAM" id="MobiDB-lite"/>
    </source>
</evidence>
<dbReference type="OrthoDB" id="16120at2759"/>
<dbReference type="STRING" id="2018661.A0A2A2LBI8"/>
<evidence type="ECO:0000256" key="6">
    <source>
        <dbReference type="ARBA" id="ARBA00023110"/>
    </source>
</evidence>
<evidence type="ECO:0000256" key="1">
    <source>
        <dbReference type="ARBA" id="ARBA00000971"/>
    </source>
</evidence>
<comment type="similarity">
    <text evidence="3 10">Belongs to the PTPA-type PPIase family.</text>
</comment>
<comment type="subcellular location">
    <subcellularLocation>
        <location evidence="2 10">Cytoplasm</location>
    </subcellularLocation>
</comment>
<evidence type="ECO:0000256" key="9">
    <source>
        <dbReference type="ARBA" id="ARBA00044820"/>
    </source>
</evidence>
<keyword evidence="6 10" id="KW-0697">Rotamase</keyword>
<reference evidence="12 13" key="1">
    <citation type="journal article" date="2017" name="Curr. Biol.">
        <title>Genome architecture and evolution of a unichromosomal asexual nematode.</title>
        <authorList>
            <person name="Fradin H."/>
            <person name="Zegar C."/>
            <person name="Gutwein M."/>
            <person name="Lucas J."/>
            <person name="Kovtun M."/>
            <person name="Corcoran D."/>
            <person name="Baugh L.R."/>
            <person name="Kiontke K."/>
            <person name="Gunsalus K."/>
            <person name="Fitch D.H."/>
            <person name="Piano F."/>
        </authorList>
    </citation>
    <scope>NUCLEOTIDE SEQUENCE [LARGE SCALE GENOMIC DNA]</scope>
    <source>
        <strain evidence="12">PF1309</strain>
    </source>
</reference>
<dbReference type="GO" id="GO:0008160">
    <property type="term" value="F:protein tyrosine phosphatase activator activity"/>
    <property type="evidence" value="ECO:0007669"/>
    <property type="project" value="TreeGrafter"/>
</dbReference>
<evidence type="ECO:0000256" key="4">
    <source>
        <dbReference type="ARBA" id="ARBA00013194"/>
    </source>
</evidence>
<dbReference type="Proteomes" id="UP000218231">
    <property type="component" value="Unassembled WGS sequence"/>
</dbReference>
<dbReference type="GO" id="GO:0003755">
    <property type="term" value="F:peptidyl-prolyl cis-trans isomerase activity"/>
    <property type="evidence" value="ECO:0007669"/>
    <property type="project" value="UniProtKB-KW"/>
</dbReference>
<evidence type="ECO:0000256" key="5">
    <source>
        <dbReference type="ARBA" id="ARBA00022490"/>
    </source>
</evidence>
<dbReference type="EMBL" id="LIAE01006960">
    <property type="protein sequence ID" value="PAV83458.1"/>
    <property type="molecule type" value="Genomic_DNA"/>
</dbReference>
<evidence type="ECO:0000256" key="8">
    <source>
        <dbReference type="ARBA" id="ARBA00044786"/>
    </source>
</evidence>
<dbReference type="PANTHER" id="PTHR10012">
    <property type="entry name" value="SERINE/THREONINE-PROTEIN PHOSPHATASE 2A REGULATORY SUBUNIT B"/>
    <property type="match status" value="1"/>
</dbReference>
<accession>A0A2A2LBI8</accession>
<evidence type="ECO:0000256" key="10">
    <source>
        <dbReference type="RuleBase" id="RU361210"/>
    </source>
</evidence>
<dbReference type="InterPro" id="IPR004327">
    <property type="entry name" value="Phstyr_phstse_ac"/>
</dbReference>
<comment type="function">
    <text evidence="10">PPIases accelerate the folding of proteins. It catalyzes the cis-trans isomerization of proline imidic peptide bonds in oligopeptides.</text>
</comment>
<evidence type="ECO:0000256" key="3">
    <source>
        <dbReference type="ARBA" id="ARBA00011019"/>
    </source>
</evidence>
<comment type="catalytic activity">
    <reaction evidence="1 10">
        <text>[protein]-peptidylproline (omega=180) = [protein]-peptidylproline (omega=0)</text>
        <dbReference type="Rhea" id="RHEA:16237"/>
        <dbReference type="Rhea" id="RHEA-COMP:10747"/>
        <dbReference type="Rhea" id="RHEA-COMP:10748"/>
        <dbReference type="ChEBI" id="CHEBI:83833"/>
        <dbReference type="ChEBI" id="CHEBI:83834"/>
        <dbReference type="EC" id="5.2.1.8"/>
    </reaction>
</comment>
<dbReference type="AlphaFoldDB" id="A0A2A2LBI8"/>
<proteinExistence type="inferred from homology"/>
<dbReference type="PANTHER" id="PTHR10012:SF0">
    <property type="entry name" value="SERINE_THREONINE-PROTEIN PHOSPHATASE 2A ACTIVATOR"/>
    <property type="match status" value="1"/>
</dbReference>
<dbReference type="PIRSF" id="PIRSF016325">
    <property type="entry name" value="Phstyr_phstse_ac"/>
    <property type="match status" value="1"/>
</dbReference>
<dbReference type="CDD" id="cd04087">
    <property type="entry name" value="PTPA"/>
    <property type="match status" value="1"/>
</dbReference>
<organism evidence="12 13">
    <name type="scientific">Diploscapter pachys</name>
    <dbReference type="NCBI Taxonomy" id="2018661"/>
    <lineage>
        <taxon>Eukaryota</taxon>
        <taxon>Metazoa</taxon>
        <taxon>Ecdysozoa</taxon>
        <taxon>Nematoda</taxon>
        <taxon>Chromadorea</taxon>
        <taxon>Rhabditida</taxon>
        <taxon>Rhabditina</taxon>
        <taxon>Rhabditomorpha</taxon>
        <taxon>Rhabditoidea</taxon>
        <taxon>Rhabditidae</taxon>
        <taxon>Diploscapter</taxon>
    </lineage>
</organism>
<evidence type="ECO:0000313" key="12">
    <source>
        <dbReference type="EMBL" id="PAV83458.1"/>
    </source>
</evidence>
<dbReference type="SUPFAM" id="SSF140984">
    <property type="entry name" value="PTPA-like"/>
    <property type="match status" value="1"/>
</dbReference>
<protein>
    <recommendedName>
        <fullName evidence="8 10">Serine/threonine-protein phosphatase 2A activator</fullName>
        <ecNumber evidence="4 10">5.2.1.8</ecNumber>
    </recommendedName>
    <alternativeName>
        <fullName evidence="9 10">Phosphotyrosyl phosphatase activator</fullName>
    </alternativeName>
</protein>
<evidence type="ECO:0000256" key="2">
    <source>
        <dbReference type="ARBA" id="ARBA00004496"/>
    </source>
</evidence>
<comment type="caution">
    <text evidence="12">The sequence shown here is derived from an EMBL/GenBank/DDBJ whole genome shotgun (WGS) entry which is preliminary data.</text>
</comment>
<keyword evidence="7 10" id="KW-0413">Isomerase</keyword>